<dbReference type="Pfam" id="PF00929">
    <property type="entry name" value="RNase_T"/>
    <property type="match status" value="1"/>
</dbReference>
<reference evidence="2" key="1">
    <citation type="journal article" date="2020" name="Nature">
        <title>Giant virus diversity and host interactions through global metagenomics.</title>
        <authorList>
            <person name="Schulz F."/>
            <person name="Roux S."/>
            <person name="Paez-Espino D."/>
            <person name="Jungbluth S."/>
            <person name="Walsh D.A."/>
            <person name="Denef V.J."/>
            <person name="McMahon K.D."/>
            <person name="Konstantinidis K.T."/>
            <person name="Eloe-Fadrosh E.A."/>
            <person name="Kyrpides N.C."/>
            <person name="Woyke T."/>
        </authorList>
    </citation>
    <scope>NUCLEOTIDE SEQUENCE</scope>
    <source>
        <strain evidence="2">GVMAG-M-3300025880-75</strain>
    </source>
</reference>
<sequence>MKIIVFDTETTGLPKKGNRSMPDPDTWPYICQLSWLVFDDVTKKLYTKDYVIKLPDGVTIPKVCSDIHGITNKRMQNEGVDIRGVLQEFTSDWMKCQMLVAHNLVFDNKVIQTEYMRNQPINWLGRHRKIEYCTMNYGMKFTNLVRQSKFHSGTYKKPPKLIELHEELFKTTPGNLHNSLIDVLVCFRSFYTMVYDKDIFDGKDHPELTDYYKTLCNL</sequence>
<dbReference type="InterPro" id="IPR036397">
    <property type="entry name" value="RNaseH_sf"/>
</dbReference>
<dbReference type="SUPFAM" id="SSF53098">
    <property type="entry name" value="Ribonuclease H-like"/>
    <property type="match status" value="1"/>
</dbReference>
<dbReference type="EMBL" id="MN740355">
    <property type="protein sequence ID" value="QHU02152.1"/>
    <property type="molecule type" value="Genomic_DNA"/>
</dbReference>
<dbReference type="InterPro" id="IPR012337">
    <property type="entry name" value="RNaseH-like_sf"/>
</dbReference>
<dbReference type="GO" id="GO:0003676">
    <property type="term" value="F:nucleic acid binding"/>
    <property type="evidence" value="ECO:0007669"/>
    <property type="project" value="InterPro"/>
</dbReference>
<dbReference type="Gene3D" id="3.30.420.10">
    <property type="entry name" value="Ribonuclease H-like superfamily/Ribonuclease H"/>
    <property type="match status" value="1"/>
</dbReference>
<evidence type="ECO:0000259" key="1">
    <source>
        <dbReference type="SMART" id="SM00479"/>
    </source>
</evidence>
<feature type="domain" description="Exonuclease" evidence="1">
    <location>
        <begin position="2"/>
        <end position="199"/>
    </location>
</feature>
<dbReference type="CDD" id="cd06127">
    <property type="entry name" value="DEDDh"/>
    <property type="match status" value="1"/>
</dbReference>
<proteinExistence type="predicted"/>
<organism evidence="2">
    <name type="scientific">viral metagenome</name>
    <dbReference type="NCBI Taxonomy" id="1070528"/>
    <lineage>
        <taxon>unclassified sequences</taxon>
        <taxon>metagenomes</taxon>
        <taxon>organismal metagenomes</taxon>
    </lineage>
</organism>
<accession>A0A6C0J944</accession>
<evidence type="ECO:0000313" key="2">
    <source>
        <dbReference type="EMBL" id="QHU02152.1"/>
    </source>
</evidence>
<protein>
    <recommendedName>
        <fullName evidence="1">Exonuclease domain-containing protein</fullName>
    </recommendedName>
</protein>
<dbReference type="AlphaFoldDB" id="A0A6C0J944"/>
<name>A0A6C0J944_9ZZZZ</name>
<dbReference type="InterPro" id="IPR013520">
    <property type="entry name" value="Ribonucl_H"/>
</dbReference>
<dbReference type="SMART" id="SM00479">
    <property type="entry name" value="EXOIII"/>
    <property type="match status" value="1"/>
</dbReference>